<evidence type="ECO:0000313" key="3">
    <source>
        <dbReference type="Proteomes" id="UP000259988"/>
    </source>
</evidence>
<organism evidence="1 3">
    <name type="scientific">Streptomyces phage StarPlatinum</name>
    <dbReference type="NCBI Taxonomy" id="2283265"/>
    <lineage>
        <taxon>Viruses</taxon>
        <taxon>Duplodnaviria</taxon>
        <taxon>Heunggongvirae</taxon>
        <taxon>Uroviricota</taxon>
        <taxon>Caudoviricetes</taxon>
        <taxon>Stanwilliamsviridae</taxon>
        <taxon>Boydwoodruffvirinae</taxon>
        <taxon>Karimacvirus</taxon>
        <taxon>Karimacvirus starplatinum</taxon>
        <taxon>Streptomyces virus StarPlatinum</taxon>
    </lineage>
</organism>
<dbReference type="EMBL" id="MH576965">
    <property type="protein sequence ID" value="AXH66988.1"/>
    <property type="molecule type" value="Genomic_DNA"/>
</dbReference>
<evidence type="ECO:0000313" key="1">
    <source>
        <dbReference type="EMBL" id="AXH66764.1"/>
    </source>
</evidence>
<proteinExistence type="predicted"/>
<gene>
    <name evidence="1" type="primary">15</name>
    <name evidence="2" type="synonym">285</name>
    <name evidence="1" type="ORF">SEA_STARPLATINUM_15</name>
    <name evidence="2" type="ORF">SEA_STARPLATINUM_285</name>
</gene>
<name>A0A345M8E3_9CAUD</name>
<dbReference type="KEGG" id="vg:55609706"/>
<evidence type="ECO:0000313" key="2">
    <source>
        <dbReference type="EMBL" id="AXH66988.1"/>
    </source>
</evidence>
<sequence length="112" mass="12934">MFSTMHQIVQASREFNSTARHWFTKGSMEFFNTELQPNVFPVGQRGAIFVTSEYRSDPEDKAYSLRYASRNEDGAFTVSTLDGFGDYESLENAEDAADAYVRFYREVMNIRD</sequence>
<dbReference type="InterPro" id="IPR055870">
    <property type="entry name" value="DUF7447"/>
</dbReference>
<accession>A0A345M8E3</accession>
<dbReference type="GeneID" id="55609706"/>
<keyword evidence="3" id="KW-1185">Reference proteome</keyword>
<protein>
    <submittedName>
        <fullName evidence="1">Uncharacterized protein</fullName>
    </submittedName>
</protein>
<dbReference type="Proteomes" id="UP000259988">
    <property type="component" value="Segment"/>
</dbReference>
<dbReference type="EMBL" id="MH576965">
    <property type="protein sequence ID" value="AXH66764.1"/>
    <property type="molecule type" value="Genomic_DNA"/>
</dbReference>
<dbReference type="Pfam" id="PF24239">
    <property type="entry name" value="DUF7447"/>
    <property type="match status" value="1"/>
</dbReference>
<reference evidence="1 3" key="1">
    <citation type="submission" date="2018-07" db="EMBL/GenBank/DDBJ databases">
        <authorList>
            <person name="Cook J.L."/>
            <person name="Tucker S.D."/>
            <person name="Kassa A.K."/>
            <person name="Jones J.A."/>
            <person name="Khadka D."/>
            <person name="Klug H.M."/>
            <person name="Layton S.R."/>
            <person name="Nayek S."/>
            <person name="Bhuiyan S."/>
            <person name="Kim T."/>
            <person name="Hughes L.E."/>
            <person name="Garlena R.A."/>
            <person name="Russell D.A."/>
            <person name="Pope W.H."/>
            <person name="Jacobs-Sera D."/>
            <person name="Hatfull G.F."/>
        </authorList>
    </citation>
    <scope>NUCLEOTIDE SEQUENCE [LARGE SCALE GENOMIC DNA]</scope>
</reference>
<dbReference type="RefSeq" id="YP_009839453.1">
    <property type="nucleotide sequence ID" value="NC_048721.1"/>
</dbReference>